<comment type="caution">
    <text evidence="1">The sequence shown here is derived from an EMBL/GenBank/DDBJ whole genome shotgun (WGS) entry which is preliminary data.</text>
</comment>
<dbReference type="EMBL" id="JAHYIQ010000019">
    <property type="protein sequence ID" value="KAK1123949.1"/>
    <property type="molecule type" value="Genomic_DNA"/>
</dbReference>
<organism evidence="1 2">
    <name type="scientific">Melipona bicolor</name>
    <dbReference type="NCBI Taxonomy" id="60889"/>
    <lineage>
        <taxon>Eukaryota</taxon>
        <taxon>Metazoa</taxon>
        <taxon>Ecdysozoa</taxon>
        <taxon>Arthropoda</taxon>
        <taxon>Hexapoda</taxon>
        <taxon>Insecta</taxon>
        <taxon>Pterygota</taxon>
        <taxon>Neoptera</taxon>
        <taxon>Endopterygota</taxon>
        <taxon>Hymenoptera</taxon>
        <taxon>Apocrita</taxon>
        <taxon>Aculeata</taxon>
        <taxon>Apoidea</taxon>
        <taxon>Anthophila</taxon>
        <taxon>Apidae</taxon>
        <taxon>Melipona</taxon>
    </lineage>
</organism>
<accession>A0AA40FRH8</accession>
<dbReference type="PROSITE" id="PS51257">
    <property type="entry name" value="PROKAR_LIPOPROTEIN"/>
    <property type="match status" value="1"/>
</dbReference>
<evidence type="ECO:0000313" key="2">
    <source>
        <dbReference type="Proteomes" id="UP001177670"/>
    </source>
</evidence>
<evidence type="ECO:0000313" key="1">
    <source>
        <dbReference type="EMBL" id="KAK1123949.1"/>
    </source>
</evidence>
<sequence length="220" mass="24908">MFGKYSLQLQRVRVKVSRGKRSNSPAYITAIGCTSRIETTPSLTLLIVAHIPLSTVEIGNDSWSSLYLSPGRYSRSCSLRGDVRAMRKASVDRISGTGRGRSVIIGKYCRPDESGNAKTFFPLSVDRFPDRVRPAEKPICDQLGAARTMQFSRRKTRSDRWPIVSRTIPQTTRKRVDAFGKFPVTDATICRFLLQIRSPVNWATLHFAHSYFCDIRTHCF</sequence>
<reference evidence="1" key="1">
    <citation type="submission" date="2021-10" db="EMBL/GenBank/DDBJ databases">
        <title>Melipona bicolor Genome sequencing and assembly.</title>
        <authorList>
            <person name="Araujo N.S."/>
            <person name="Arias M.C."/>
        </authorList>
    </citation>
    <scope>NUCLEOTIDE SEQUENCE</scope>
    <source>
        <strain evidence="1">USP_2M_L1-L4_2017</strain>
        <tissue evidence="1">Whole body</tissue>
    </source>
</reference>
<gene>
    <name evidence="1" type="ORF">K0M31_006979</name>
</gene>
<keyword evidence="2" id="KW-1185">Reference proteome</keyword>
<protein>
    <submittedName>
        <fullName evidence="1">Uncharacterized protein</fullName>
    </submittedName>
</protein>
<name>A0AA40FRH8_9HYME</name>
<dbReference type="Proteomes" id="UP001177670">
    <property type="component" value="Unassembled WGS sequence"/>
</dbReference>
<dbReference type="AlphaFoldDB" id="A0AA40FRH8"/>
<proteinExistence type="predicted"/>